<comment type="caution">
    <text evidence="1">The sequence shown here is derived from an EMBL/GenBank/DDBJ whole genome shotgun (WGS) entry which is preliminary data.</text>
</comment>
<dbReference type="Gene3D" id="2.40.128.380">
    <property type="entry name" value="T3SS negative regulator GrlR"/>
    <property type="match status" value="1"/>
</dbReference>
<evidence type="ECO:0000313" key="2">
    <source>
        <dbReference type="Proteomes" id="UP000570514"/>
    </source>
</evidence>
<sequence>MRDGLYRSWFKGPFAQGSSAIILLDGKAASSDPGHSYIGSFTDVDGHLHAEVQAKRHTGLRFPGAVADLDEFTIICDGPSTQESATLKGFIPEVPGVALEIRLSWVDEV</sequence>
<dbReference type="EMBL" id="JAASRM010000001">
    <property type="protein sequence ID" value="NIK89407.1"/>
    <property type="molecule type" value="Genomic_DNA"/>
</dbReference>
<organism evidence="1 2">
    <name type="scientific">Rhizomicrobium palustre</name>
    <dbReference type="NCBI Taxonomy" id="189966"/>
    <lineage>
        <taxon>Bacteria</taxon>
        <taxon>Pseudomonadati</taxon>
        <taxon>Pseudomonadota</taxon>
        <taxon>Alphaproteobacteria</taxon>
        <taxon>Micropepsales</taxon>
        <taxon>Micropepsaceae</taxon>
        <taxon>Rhizomicrobium</taxon>
    </lineage>
</organism>
<name>A0A846N2Q7_9PROT</name>
<protein>
    <recommendedName>
        <fullName evidence="3">T3SS negative regulator,GrlR</fullName>
    </recommendedName>
</protein>
<keyword evidence="2" id="KW-1185">Reference proteome</keyword>
<accession>A0A846N2Q7</accession>
<dbReference type="InterPro" id="IPR043019">
    <property type="entry name" value="GrlR_sf"/>
</dbReference>
<evidence type="ECO:0000313" key="1">
    <source>
        <dbReference type="EMBL" id="NIK89407.1"/>
    </source>
</evidence>
<dbReference type="RefSeq" id="WP_167083499.1">
    <property type="nucleotide sequence ID" value="NZ_BAAADC010000001.1"/>
</dbReference>
<dbReference type="Proteomes" id="UP000570514">
    <property type="component" value="Unassembled WGS sequence"/>
</dbReference>
<reference evidence="1 2" key="1">
    <citation type="submission" date="2020-03" db="EMBL/GenBank/DDBJ databases">
        <title>Genomic Encyclopedia of Type Strains, Phase IV (KMG-IV): sequencing the most valuable type-strain genomes for metagenomic binning, comparative biology and taxonomic classification.</title>
        <authorList>
            <person name="Goeker M."/>
        </authorList>
    </citation>
    <scope>NUCLEOTIDE SEQUENCE [LARGE SCALE GENOMIC DNA]</scope>
    <source>
        <strain evidence="1 2">DSM 19867</strain>
    </source>
</reference>
<proteinExistence type="predicted"/>
<gene>
    <name evidence="1" type="ORF">FHS83_002725</name>
</gene>
<evidence type="ECO:0008006" key="3">
    <source>
        <dbReference type="Google" id="ProtNLM"/>
    </source>
</evidence>
<dbReference type="AlphaFoldDB" id="A0A846N2Q7"/>